<dbReference type="Proteomes" id="UP001470230">
    <property type="component" value="Unassembled WGS sequence"/>
</dbReference>
<name>A0ABR2IY08_9EUKA</name>
<evidence type="ECO:0000313" key="1">
    <source>
        <dbReference type="EMBL" id="KAK8870523.1"/>
    </source>
</evidence>
<evidence type="ECO:0000313" key="2">
    <source>
        <dbReference type="Proteomes" id="UP001470230"/>
    </source>
</evidence>
<reference evidence="1 2" key="1">
    <citation type="submission" date="2024-04" db="EMBL/GenBank/DDBJ databases">
        <title>Tritrichomonas musculus Genome.</title>
        <authorList>
            <person name="Alves-Ferreira E."/>
            <person name="Grigg M."/>
            <person name="Lorenzi H."/>
            <person name="Galac M."/>
        </authorList>
    </citation>
    <scope>NUCLEOTIDE SEQUENCE [LARGE SCALE GENOMIC DNA]</scope>
    <source>
        <strain evidence="1 2">EAF2021</strain>
    </source>
</reference>
<organism evidence="1 2">
    <name type="scientific">Tritrichomonas musculus</name>
    <dbReference type="NCBI Taxonomy" id="1915356"/>
    <lineage>
        <taxon>Eukaryota</taxon>
        <taxon>Metamonada</taxon>
        <taxon>Parabasalia</taxon>
        <taxon>Tritrichomonadida</taxon>
        <taxon>Tritrichomonadidae</taxon>
        <taxon>Tritrichomonas</taxon>
    </lineage>
</organism>
<keyword evidence="2" id="KW-1185">Reference proteome</keyword>
<protein>
    <submittedName>
        <fullName evidence="1">Uncharacterized protein</fullName>
    </submittedName>
</protein>
<dbReference type="EMBL" id="JAPFFF010000014">
    <property type="protein sequence ID" value="KAK8870523.1"/>
    <property type="molecule type" value="Genomic_DNA"/>
</dbReference>
<gene>
    <name evidence="1" type="ORF">M9Y10_008407</name>
</gene>
<accession>A0ABR2IY08</accession>
<sequence>MIIVIQFIYFATHIQEIIENLSIDEILHQSVALPQIKLITKKDSVVILETFWEEIDEELIRQAWIDSVLKYFIYFQNKTEENYALDQNELQKLIDSDRFMNDYNEEEEQEDESEFSYDEINDETLPALRNNTEMLAEYQSNNQPQHESMIVNAESIEVLMRIHFQYIMDFEKFYINKKINDKQKTLQRQQKAIRNLIALIQHREMQSRRNRRNTFQQNANVNQGQGFFLQNANVNQAQGFFQHTNMNQGQRFFQQNANMNQGQGFLQ</sequence>
<comment type="caution">
    <text evidence="1">The sequence shown here is derived from an EMBL/GenBank/DDBJ whole genome shotgun (WGS) entry which is preliminary data.</text>
</comment>
<proteinExistence type="predicted"/>